<reference evidence="16" key="1">
    <citation type="journal article" date="2017" name="Plant J.">
        <title>The pomegranate (Punica granatum L.) genome and the genomics of punicalagin biosynthesis.</title>
        <authorList>
            <person name="Qin G."/>
            <person name="Xu C."/>
            <person name="Ming R."/>
            <person name="Tang H."/>
            <person name="Guyot R."/>
            <person name="Kramer E.M."/>
            <person name="Hu Y."/>
            <person name="Yi X."/>
            <person name="Qi Y."/>
            <person name="Xu X."/>
            <person name="Gao Z."/>
            <person name="Pan H."/>
            <person name="Jian J."/>
            <person name="Tian Y."/>
            <person name="Yue Z."/>
            <person name="Xu Y."/>
        </authorList>
    </citation>
    <scope>NUCLEOTIDE SEQUENCE [LARGE SCALE GENOMIC DNA]</scope>
    <source>
        <strain evidence="16">cv. Dabenzi</strain>
    </source>
</reference>
<dbReference type="InterPro" id="IPR032675">
    <property type="entry name" value="LRR_dom_sf"/>
</dbReference>
<name>A0A218WV52_PUNGR</name>
<evidence type="ECO:0000256" key="9">
    <source>
        <dbReference type="ARBA" id="ARBA00023136"/>
    </source>
</evidence>
<feature type="domain" description="Leucine-rich repeat-containing N-terminal plant-type" evidence="13">
    <location>
        <begin position="50"/>
        <end position="105"/>
    </location>
</feature>
<keyword evidence="4" id="KW-0433">Leucine-rich repeat</keyword>
<dbReference type="GeneID" id="116199514"/>
<evidence type="ECO:0000256" key="7">
    <source>
        <dbReference type="ARBA" id="ARBA00022737"/>
    </source>
</evidence>
<keyword evidence="8" id="KW-1133">Transmembrane helix</keyword>
<evidence type="ECO:0000256" key="8">
    <source>
        <dbReference type="ARBA" id="ARBA00022989"/>
    </source>
</evidence>
<dbReference type="InterPro" id="IPR013210">
    <property type="entry name" value="LRR_N_plant-typ"/>
</dbReference>
<evidence type="ECO:0000313" key="18">
    <source>
        <dbReference type="RefSeq" id="XP_031385742.1"/>
    </source>
</evidence>
<protein>
    <submittedName>
        <fullName evidence="18">Receptor-like protein 7</fullName>
    </submittedName>
</protein>
<keyword evidence="3" id="KW-1003">Cell membrane</keyword>
<dbReference type="InterPro" id="IPR003591">
    <property type="entry name" value="Leu-rich_rpt_typical-subtyp"/>
</dbReference>
<sequence>MERYWPHLFMFSNLLLTLLPSSSSSSSSLSIASSGSSSLLQQPPQPKCREDERSALLEFKQSFRYPIDSYYSYGLEVKLEPWKLDSWKPDGGHGNCCIWDGVECDAKSGHVIGLDLCCTGLHASINSSSSLFRLVHLRTLNLAYTNFDQSPIPFAIGNLTGLTYLNLSACELSGQIPKWILGLTNLSSLDLSLNSKLELMRPSLGDLLRSLTNLEELDLTWVNISSSLIDFPTNLSSLSSLTLRDCGLHGHVPGSLFTLPNLQVLNLDDNSLSGHMPEFHWSSRLKSLFLVENDFSGELPASIGNLTQLIELDLSFNRLQGPIPIFADGTQLTTLFLPFNQLTGCLPSSLGNLFQIQSLQLSYNHLTGQIPPQLSNLSHLVSLDLSFNMLSGLVQLDTLLELSNLMVLVLDFNNLSVITKSNITASRHSTGLAQLNLASCNLHSFPRVLLKLEKLSILDLSSNKIHGEVPMWFQDVARENLMYLNLSCNSLTGFSGNLAALRWKKLIHLDLRFNMMRGPLPLPLESIVMYHASNNRLSGVIPSLLCSRRFIQVLNLAKNNFTGVIPECFGNLTKTLSILSLHNNNLHSGIPRLPDKNCSLRMLDLNNNQLEGPLPRSLASCAALEFLNFGDNAIEDTFPSWLGAITTLMVLILRSNRFHGAMVEPTDNCEFPALQIIDLSRNNFKGRLPAKYFQCWKSMRVSNVEEGEYIGEYMDSPTALGYVPDTYDYYMTIMNKGMEMEYAKILDYFQVIDFSSNNFSGEIPMSTANLTGLRLLNFSNNILSGPIPSFLGNLMNLEALDLSKNRLSGEIPQQLTQLTFLEFFNVSGNNLSGLIPQAPTPSTPNQKERDRDASTIIEWKAVVMGYVGGFVIAAVIGHKIITENPDTRSASSLFHARWSIPKELQVTISSAA</sequence>
<comment type="similarity">
    <text evidence="2">Belongs to the RLP family.</text>
</comment>
<evidence type="ECO:0000259" key="14">
    <source>
        <dbReference type="Pfam" id="PF23598"/>
    </source>
</evidence>
<keyword evidence="5" id="KW-0812">Transmembrane</keyword>
<feature type="signal peptide" evidence="12">
    <location>
        <begin position="1"/>
        <end position="24"/>
    </location>
</feature>
<evidence type="ECO:0000256" key="4">
    <source>
        <dbReference type="ARBA" id="ARBA00022614"/>
    </source>
</evidence>
<dbReference type="Pfam" id="PF23598">
    <property type="entry name" value="LRR_14"/>
    <property type="match status" value="1"/>
</dbReference>
<dbReference type="AlphaFoldDB" id="A0A218WV52"/>
<dbReference type="SMART" id="SM00369">
    <property type="entry name" value="LRR_TYP"/>
    <property type="match status" value="9"/>
</dbReference>
<keyword evidence="6 12" id="KW-0732">Signal</keyword>
<evidence type="ECO:0000256" key="10">
    <source>
        <dbReference type="ARBA" id="ARBA00023170"/>
    </source>
</evidence>
<evidence type="ECO:0000256" key="1">
    <source>
        <dbReference type="ARBA" id="ARBA00004251"/>
    </source>
</evidence>
<evidence type="ECO:0000256" key="6">
    <source>
        <dbReference type="ARBA" id="ARBA00022729"/>
    </source>
</evidence>
<dbReference type="Pfam" id="PF00560">
    <property type="entry name" value="LRR_1"/>
    <property type="match status" value="7"/>
</dbReference>
<dbReference type="InterPro" id="IPR001611">
    <property type="entry name" value="Leu-rich_rpt"/>
</dbReference>
<gene>
    <name evidence="18" type="primary">LOC116199514</name>
    <name evidence="15" type="ORF">CDL15_Pgr005507</name>
</gene>
<reference evidence="17" key="3">
    <citation type="journal article" date="2020" name="Plant Biotechnol. J.">
        <title>The pomegranate (Punica granatum L.) draft genome dissects genetic divergence between soft- and hard-seeded cultivars.</title>
        <authorList>
            <person name="Luo X."/>
            <person name="Li H."/>
            <person name="Wu Z."/>
            <person name="Yao W."/>
            <person name="Zhao P."/>
            <person name="Cao D."/>
            <person name="Yu H."/>
            <person name="Li K."/>
            <person name="Poudel K."/>
            <person name="Zhao D."/>
            <person name="Zhang F."/>
            <person name="Xia X."/>
            <person name="Chen L."/>
            <person name="Wang Q."/>
            <person name="Jing D."/>
            <person name="Cao S."/>
        </authorList>
    </citation>
    <scope>NUCLEOTIDE SEQUENCE [LARGE SCALE GENOMIC DNA]</scope>
</reference>
<evidence type="ECO:0000256" key="3">
    <source>
        <dbReference type="ARBA" id="ARBA00022475"/>
    </source>
</evidence>
<keyword evidence="9" id="KW-0472">Membrane</keyword>
<dbReference type="GO" id="GO:0005886">
    <property type="term" value="C:plasma membrane"/>
    <property type="evidence" value="ECO:0007669"/>
    <property type="project" value="UniProtKB-SubCell"/>
</dbReference>
<evidence type="ECO:0000313" key="15">
    <source>
        <dbReference type="EMBL" id="OWM76543.1"/>
    </source>
</evidence>
<feature type="chain" id="PRO_5044569025" evidence="12">
    <location>
        <begin position="25"/>
        <end position="912"/>
    </location>
</feature>
<dbReference type="InterPro" id="IPR055414">
    <property type="entry name" value="LRR_R13L4/SHOC2-like"/>
</dbReference>
<comment type="subcellular location">
    <subcellularLocation>
        <location evidence="1">Cell membrane</location>
        <topology evidence="1">Single-pass type I membrane protein</topology>
    </subcellularLocation>
</comment>
<dbReference type="EMBL" id="MTKT01003181">
    <property type="protein sequence ID" value="OWM76543.1"/>
    <property type="molecule type" value="Genomic_DNA"/>
</dbReference>
<evidence type="ECO:0000256" key="2">
    <source>
        <dbReference type="ARBA" id="ARBA00009592"/>
    </source>
</evidence>
<keyword evidence="11" id="KW-0325">Glycoprotein</keyword>
<dbReference type="Gene3D" id="3.80.10.10">
    <property type="entry name" value="Ribonuclease Inhibitor"/>
    <property type="match status" value="3"/>
</dbReference>
<dbReference type="PANTHER" id="PTHR48061:SF12">
    <property type="entry name" value="DISEASE RESISTANCE LIKE PROTEIN"/>
    <property type="match status" value="1"/>
</dbReference>
<feature type="domain" description="Disease resistance R13L4/SHOC-2-like LRR" evidence="14">
    <location>
        <begin position="124"/>
        <end position="320"/>
    </location>
</feature>
<dbReference type="Proteomes" id="UP000515151">
    <property type="component" value="Chromosome 3"/>
</dbReference>
<evidence type="ECO:0000256" key="12">
    <source>
        <dbReference type="SAM" id="SignalP"/>
    </source>
</evidence>
<evidence type="ECO:0000313" key="16">
    <source>
        <dbReference type="Proteomes" id="UP000197138"/>
    </source>
</evidence>
<reference evidence="18" key="4">
    <citation type="submission" date="2025-04" db="UniProtKB">
        <authorList>
            <consortium name="RefSeq"/>
        </authorList>
    </citation>
    <scope>IDENTIFICATION</scope>
    <source>
        <tissue evidence="18">Leaf</tissue>
    </source>
</reference>
<evidence type="ECO:0000259" key="13">
    <source>
        <dbReference type="Pfam" id="PF08263"/>
    </source>
</evidence>
<organism evidence="15 16">
    <name type="scientific">Punica granatum</name>
    <name type="common">Pomegranate</name>
    <dbReference type="NCBI Taxonomy" id="22663"/>
    <lineage>
        <taxon>Eukaryota</taxon>
        <taxon>Viridiplantae</taxon>
        <taxon>Streptophyta</taxon>
        <taxon>Embryophyta</taxon>
        <taxon>Tracheophyta</taxon>
        <taxon>Spermatophyta</taxon>
        <taxon>Magnoliopsida</taxon>
        <taxon>eudicotyledons</taxon>
        <taxon>Gunneridae</taxon>
        <taxon>Pentapetalae</taxon>
        <taxon>rosids</taxon>
        <taxon>malvids</taxon>
        <taxon>Myrtales</taxon>
        <taxon>Lythraceae</taxon>
        <taxon>Punica</taxon>
    </lineage>
</organism>
<dbReference type="PRINTS" id="PR00019">
    <property type="entry name" value="LEURICHRPT"/>
</dbReference>
<dbReference type="Proteomes" id="UP000197138">
    <property type="component" value="Unassembled WGS sequence"/>
</dbReference>
<dbReference type="SUPFAM" id="SSF52047">
    <property type="entry name" value="RNI-like"/>
    <property type="match status" value="2"/>
</dbReference>
<proteinExistence type="inferred from homology"/>
<dbReference type="Pfam" id="PF08263">
    <property type="entry name" value="LRRNT_2"/>
    <property type="match status" value="1"/>
</dbReference>
<dbReference type="OrthoDB" id="1678220at2759"/>
<dbReference type="FunFam" id="3.80.10.10:FF:000095">
    <property type="entry name" value="LRR receptor-like serine/threonine-protein kinase GSO1"/>
    <property type="match status" value="1"/>
</dbReference>
<keyword evidence="10" id="KW-0675">Receptor</keyword>
<reference evidence="15" key="2">
    <citation type="submission" date="2017-06" db="EMBL/GenBank/DDBJ databases">
        <title>The pomegranate genome and the genomics of punicalagin biosynthesis.</title>
        <authorList>
            <person name="Xu C."/>
        </authorList>
    </citation>
    <scope>NUCLEOTIDE SEQUENCE [LARGE SCALE GENOMIC DNA]</scope>
    <source>
        <tissue evidence="15">Fresh leaf</tissue>
    </source>
</reference>
<dbReference type="FunFam" id="3.80.10.10:FF:000213">
    <property type="entry name" value="Tyrosine-sulfated glycopeptide receptor 1"/>
    <property type="match status" value="1"/>
</dbReference>
<keyword evidence="7" id="KW-0677">Repeat</keyword>
<evidence type="ECO:0000313" key="17">
    <source>
        <dbReference type="Proteomes" id="UP000515151"/>
    </source>
</evidence>
<keyword evidence="17" id="KW-1185">Reference proteome</keyword>
<dbReference type="PROSITE" id="PS51450">
    <property type="entry name" value="LRR"/>
    <property type="match status" value="1"/>
</dbReference>
<dbReference type="RefSeq" id="XP_031385742.1">
    <property type="nucleotide sequence ID" value="XM_031529882.1"/>
</dbReference>
<accession>A0A218WV52</accession>
<dbReference type="PANTHER" id="PTHR48061">
    <property type="entry name" value="LEUCINE-RICH REPEAT RECEPTOR PROTEIN KINASE EMS1-LIKE-RELATED"/>
    <property type="match status" value="1"/>
</dbReference>
<evidence type="ECO:0000256" key="5">
    <source>
        <dbReference type="ARBA" id="ARBA00022692"/>
    </source>
</evidence>
<evidence type="ECO:0000256" key="11">
    <source>
        <dbReference type="ARBA" id="ARBA00023180"/>
    </source>
</evidence>
<dbReference type="InterPro" id="IPR046956">
    <property type="entry name" value="RLP23-like"/>
</dbReference>